<protein>
    <submittedName>
        <fullName evidence="1">Uncharacterized protein</fullName>
    </submittedName>
</protein>
<gene>
    <name evidence="1" type="ORF">RRG08_018965</name>
</gene>
<comment type="caution">
    <text evidence="1">The sequence shown here is derived from an EMBL/GenBank/DDBJ whole genome shotgun (WGS) entry which is preliminary data.</text>
</comment>
<evidence type="ECO:0000313" key="2">
    <source>
        <dbReference type="Proteomes" id="UP001283361"/>
    </source>
</evidence>
<evidence type="ECO:0000313" key="1">
    <source>
        <dbReference type="EMBL" id="KAK3781339.1"/>
    </source>
</evidence>
<sequence length="125" mass="13916">MFEYSKLLASRNINRREGSNRLFERFFPDTPEVGELWISPAYKNKFIHIKLEYGGSRLDLCVVTAQSLTAAAAAAPGESSASDGQSTSELPQLLEASWTDTRFINKQREPLIALSHNSIGLGIYH</sequence>
<dbReference type="AlphaFoldDB" id="A0AAE1A4Z0"/>
<dbReference type="Proteomes" id="UP001283361">
    <property type="component" value="Unassembled WGS sequence"/>
</dbReference>
<proteinExistence type="predicted"/>
<accession>A0AAE1A4Z0</accession>
<keyword evidence="2" id="KW-1185">Reference proteome</keyword>
<reference evidence="1" key="1">
    <citation type="journal article" date="2023" name="G3 (Bethesda)">
        <title>A reference genome for the long-term kleptoplast-retaining sea slug Elysia crispata morphotype clarki.</title>
        <authorList>
            <person name="Eastman K.E."/>
            <person name="Pendleton A.L."/>
            <person name="Shaikh M.A."/>
            <person name="Suttiyut T."/>
            <person name="Ogas R."/>
            <person name="Tomko P."/>
            <person name="Gavelis G."/>
            <person name="Widhalm J.R."/>
            <person name="Wisecaver J.H."/>
        </authorList>
    </citation>
    <scope>NUCLEOTIDE SEQUENCE</scope>
    <source>
        <strain evidence="1">ECLA1</strain>
    </source>
</reference>
<name>A0AAE1A4Z0_9GAST</name>
<organism evidence="1 2">
    <name type="scientific">Elysia crispata</name>
    <name type="common">lettuce slug</name>
    <dbReference type="NCBI Taxonomy" id="231223"/>
    <lineage>
        <taxon>Eukaryota</taxon>
        <taxon>Metazoa</taxon>
        <taxon>Spiralia</taxon>
        <taxon>Lophotrochozoa</taxon>
        <taxon>Mollusca</taxon>
        <taxon>Gastropoda</taxon>
        <taxon>Heterobranchia</taxon>
        <taxon>Euthyneura</taxon>
        <taxon>Panpulmonata</taxon>
        <taxon>Sacoglossa</taxon>
        <taxon>Placobranchoidea</taxon>
        <taxon>Plakobranchidae</taxon>
        <taxon>Elysia</taxon>
    </lineage>
</organism>
<dbReference type="EMBL" id="JAWDGP010002624">
    <property type="protein sequence ID" value="KAK3781339.1"/>
    <property type="molecule type" value="Genomic_DNA"/>
</dbReference>